<keyword evidence="3" id="KW-1185">Reference proteome</keyword>
<feature type="repeat" description="TPR" evidence="1">
    <location>
        <begin position="363"/>
        <end position="396"/>
    </location>
</feature>
<organism evidence="2 3">
    <name type="scientific">Phaeodactylibacter luteus</name>
    <dbReference type="NCBI Taxonomy" id="1564516"/>
    <lineage>
        <taxon>Bacteria</taxon>
        <taxon>Pseudomonadati</taxon>
        <taxon>Bacteroidota</taxon>
        <taxon>Saprospiria</taxon>
        <taxon>Saprospirales</taxon>
        <taxon>Haliscomenobacteraceae</taxon>
        <taxon>Phaeodactylibacter</taxon>
    </lineage>
</organism>
<proteinExistence type="predicted"/>
<gene>
    <name evidence="2" type="ORF">FRY97_04905</name>
</gene>
<dbReference type="EMBL" id="VOOR01000007">
    <property type="protein sequence ID" value="TXB66530.1"/>
    <property type="molecule type" value="Genomic_DNA"/>
</dbReference>
<dbReference type="OrthoDB" id="714416at2"/>
<name>A0A5C6RY22_9BACT</name>
<evidence type="ECO:0000256" key="1">
    <source>
        <dbReference type="PROSITE-ProRule" id="PRU00339"/>
    </source>
</evidence>
<evidence type="ECO:0000313" key="3">
    <source>
        <dbReference type="Proteomes" id="UP000321580"/>
    </source>
</evidence>
<protein>
    <submittedName>
        <fullName evidence="2">Uncharacterized protein</fullName>
    </submittedName>
</protein>
<sequence length="506" mass="60475">MFNLQKDHLFSLVKSLNKAEKRNFRLYVNRLQADAKFVQLFDVLDKMQAYDDQQVLQQLEGVEKKHLPNLKRHLYRQLLTSLRLIYIQKDVEISIHEQIDFARILYGKGMYMQALKILESTKRKALDHHQDILHLEIIEFQKMIEARHITRSRRIENKMEALLDEARQRSRIAHSSNLFSNFNIQVHGWYIQFGHIKSEAELHAVNQFFQEQMPQEFLNSQLTFFEKANLYQAYMWYHYILLDFEGAARHANRWIELFQENEQMCEKDPTLYMRAMYYLMVQYYLTQRTEDFSRQLKAFETFYRHILPQLNDNGKLTATIYLNLSQLNHIFLTQDYERGVSLIPGIKKELMAMGANTDVHRILLFYFKFAYLYFCRREYEKALDYLNEIIHLKANSLRDDLLHNTRMLHLICHYELGNYRLLDYLIPAVQRLFDKATDLSPLLLKTLAFIKELMAKPPAEHPAHFRSFLHAIAEKASSPYERKTNNYLDVSKWLLSHARAADMPQP</sequence>
<evidence type="ECO:0000313" key="2">
    <source>
        <dbReference type="EMBL" id="TXB66530.1"/>
    </source>
</evidence>
<dbReference type="AlphaFoldDB" id="A0A5C6RY22"/>
<dbReference type="InterPro" id="IPR011990">
    <property type="entry name" value="TPR-like_helical_dom_sf"/>
</dbReference>
<accession>A0A5C6RY22</accession>
<dbReference type="Proteomes" id="UP000321580">
    <property type="component" value="Unassembled WGS sequence"/>
</dbReference>
<dbReference type="PROSITE" id="PS50005">
    <property type="entry name" value="TPR"/>
    <property type="match status" value="1"/>
</dbReference>
<dbReference type="RefSeq" id="WP_147166319.1">
    <property type="nucleotide sequence ID" value="NZ_VOOR01000007.1"/>
</dbReference>
<comment type="caution">
    <text evidence="2">The sequence shown here is derived from an EMBL/GenBank/DDBJ whole genome shotgun (WGS) entry which is preliminary data.</text>
</comment>
<keyword evidence="1" id="KW-0802">TPR repeat</keyword>
<reference evidence="2 3" key="1">
    <citation type="submission" date="2019-08" db="EMBL/GenBank/DDBJ databases">
        <title>Genome of Phaeodactylibacter luteus.</title>
        <authorList>
            <person name="Bowman J.P."/>
        </authorList>
    </citation>
    <scope>NUCLEOTIDE SEQUENCE [LARGE SCALE GENOMIC DNA]</scope>
    <source>
        <strain evidence="2 3">KCTC 42180</strain>
    </source>
</reference>
<dbReference type="InterPro" id="IPR019734">
    <property type="entry name" value="TPR_rpt"/>
</dbReference>
<dbReference type="SUPFAM" id="SSF48452">
    <property type="entry name" value="TPR-like"/>
    <property type="match status" value="1"/>
</dbReference>